<protein>
    <recommendedName>
        <fullName evidence="6">TLDc domain-containing protein</fullName>
    </recommendedName>
</protein>
<feature type="domain" description="TLDc" evidence="3">
    <location>
        <begin position="166"/>
        <end position="329"/>
    </location>
</feature>
<dbReference type="InterPro" id="IPR000210">
    <property type="entry name" value="BTB/POZ_dom"/>
</dbReference>
<proteinExistence type="predicted"/>
<dbReference type="PROSITE" id="PS50097">
    <property type="entry name" value="BTB"/>
    <property type="match status" value="1"/>
</dbReference>
<dbReference type="SUPFAM" id="SSF54695">
    <property type="entry name" value="POZ domain"/>
    <property type="match status" value="1"/>
</dbReference>
<dbReference type="Proteomes" id="UP000695562">
    <property type="component" value="Unassembled WGS sequence"/>
</dbReference>
<dbReference type="Pfam" id="PF07534">
    <property type="entry name" value="TLD"/>
    <property type="match status" value="1"/>
</dbReference>
<dbReference type="Pfam" id="PF02214">
    <property type="entry name" value="BTB_2"/>
    <property type="match status" value="1"/>
</dbReference>
<keyword evidence="5" id="KW-1185">Reference proteome</keyword>
<gene>
    <name evidence="4" type="ORF">CYY_002970</name>
</gene>
<dbReference type="InterPro" id="IPR003131">
    <property type="entry name" value="T1-type_BTB"/>
</dbReference>
<evidence type="ECO:0008006" key="6">
    <source>
        <dbReference type="Google" id="ProtNLM"/>
    </source>
</evidence>
<reference evidence="4" key="1">
    <citation type="submission" date="2020-01" db="EMBL/GenBank/DDBJ databases">
        <title>Development of genomics and gene disruption for Polysphondylium violaceum indicates a role for the polyketide synthase stlB in stalk morphogenesis.</title>
        <authorList>
            <person name="Narita B."/>
            <person name="Kawabe Y."/>
            <person name="Kin K."/>
            <person name="Saito T."/>
            <person name="Gibbs R."/>
            <person name="Kuspa A."/>
            <person name="Muzny D."/>
            <person name="Queller D."/>
            <person name="Richards S."/>
            <person name="Strassman J."/>
            <person name="Sucgang R."/>
            <person name="Worley K."/>
            <person name="Schaap P."/>
        </authorList>
    </citation>
    <scope>NUCLEOTIDE SEQUENCE</scope>
    <source>
        <strain evidence="4">QSvi11</strain>
    </source>
</reference>
<sequence>MSETNKSQDKLNQIKTSLADLNTLLENEHKSKNEEIKKLEKKKQELLNVTKVLDVSLLPDVINLNVGGMKYQTTKAILTKIPGTYFHVMLSGELDIKPMAHKPNTYFIDRDGTLFRYVLNYFRDGEEKLNIPNEFRNQVETEFLYYGIKIKDQIKIEEEKPQKISTIIDQSLFKTINSWIDPNNTISFDLLYQGSLNAFTGQSFHSACDGRGPTITLIQTTDGCVFGGYNSQSWNSNGKLYGDDKCFIFTLVNKHGIKPTKYLPHPSKGFVYCNSSTGPCFGYNDIDIRGQKATQSFPDAYIDSTGKGKLTLTGSEKFMIQDYEVYQCLED</sequence>
<dbReference type="PROSITE" id="PS51886">
    <property type="entry name" value="TLDC"/>
    <property type="match status" value="1"/>
</dbReference>
<dbReference type="InterPro" id="IPR006571">
    <property type="entry name" value="TLDc_dom"/>
</dbReference>
<evidence type="ECO:0000256" key="1">
    <source>
        <dbReference type="SAM" id="Coils"/>
    </source>
</evidence>
<name>A0A8J4PZ89_9MYCE</name>
<comment type="caution">
    <text evidence="4">The sequence shown here is derived from an EMBL/GenBank/DDBJ whole genome shotgun (WGS) entry which is preliminary data.</text>
</comment>
<organism evidence="4 5">
    <name type="scientific">Polysphondylium violaceum</name>
    <dbReference type="NCBI Taxonomy" id="133409"/>
    <lineage>
        <taxon>Eukaryota</taxon>
        <taxon>Amoebozoa</taxon>
        <taxon>Evosea</taxon>
        <taxon>Eumycetozoa</taxon>
        <taxon>Dictyostelia</taxon>
        <taxon>Dictyosteliales</taxon>
        <taxon>Dictyosteliaceae</taxon>
        <taxon>Polysphondylium</taxon>
    </lineage>
</organism>
<dbReference type="InterPro" id="IPR011333">
    <property type="entry name" value="SKP1/BTB/POZ_sf"/>
</dbReference>
<dbReference type="SMART" id="SM00225">
    <property type="entry name" value="BTB"/>
    <property type="match status" value="1"/>
</dbReference>
<feature type="coiled-coil region" evidence="1">
    <location>
        <begin position="22"/>
        <end position="49"/>
    </location>
</feature>
<dbReference type="PANTHER" id="PTHR14499:SF136">
    <property type="entry name" value="GH08630P"/>
    <property type="match status" value="1"/>
</dbReference>
<evidence type="ECO:0000259" key="3">
    <source>
        <dbReference type="PROSITE" id="PS51886"/>
    </source>
</evidence>
<dbReference type="AlphaFoldDB" id="A0A8J4PZ89"/>
<dbReference type="EMBL" id="AJWJ01000088">
    <property type="protein sequence ID" value="KAF2075727.1"/>
    <property type="molecule type" value="Genomic_DNA"/>
</dbReference>
<evidence type="ECO:0000313" key="5">
    <source>
        <dbReference type="Proteomes" id="UP000695562"/>
    </source>
</evidence>
<feature type="domain" description="BTB" evidence="2">
    <location>
        <begin position="53"/>
        <end position="131"/>
    </location>
</feature>
<dbReference type="OrthoDB" id="17470at2759"/>
<dbReference type="GO" id="GO:0051260">
    <property type="term" value="P:protein homooligomerization"/>
    <property type="evidence" value="ECO:0007669"/>
    <property type="project" value="InterPro"/>
</dbReference>
<evidence type="ECO:0000313" key="4">
    <source>
        <dbReference type="EMBL" id="KAF2075727.1"/>
    </source>
</evidence>
<dbReference type="SMART" id="SM00584">
    <property type="entry name" value="TLDc"/>
    <property type="match status" value="1"/>
</dbReference>
<evidence type="ECO:0000259" key="2">
    <source>
        <dbReference type="PROSITE" id="PS50097"/>
    </source>
</evidence>
<dbReference type="Gene3D" id="3.30.710.10">
    <property type="entry name" value="Potassium Channel Kv1.1, Chain A"/>
    <property type="match status" value="1"/>
</dbReference>
<dbReference type="PANTHER" id="PTHR14499">
    <property type="entry name" value="POTASSIUM CHANNEL TETRAMERIZATION DOMAIN-CONTAINING"/>
    <property type="match status" value="1"/>
</dbReference>
<keyword evidence="1" id="KW-0175">Coiled coil</keyword>
<accession>A0A8J4PZ89</accession>